<dbReference type="EMBL" id="JAFIMR010000003">
    <property type="protein sequence ID" value="KAI1880057.1"/>
    <property type="molecule type" value="Genomic_DNA"/>
</dbReference>
<dbReference type="Proteomes" id="UP000829685">
    <property type="component" value="Unassembled WGS sequence"/>
</dbReference>
<comment type="caution">
    <text evidence="3">The sequence shown here is derived from an EMBL/GenBank/DDBJ whole genome shotgun (WGS) entry which is preliminary data.</text>
</comment>
<dbReference type="AlphaFoldDB" id="A0A9P9WVU3"/>
<feature type="signal peptide" evidence="2">
    <location>
        <begin position="1"/>
        <end position="22"/>
    </location>
</feature>
<gene>
    <name evidence="3" type="ORF">JX265_001678</name>
</gene>
<evidence type="ECO:0000256" key="1">
    <source>
        <dbReference type="SAM" id="MobiDB-lite"/>
    </source>
</evidence>
<feature type="chain" id="PRO_5040143231" description="Extracellular membrane protein CFEM domain-containing protein" evidence="2">
    <location>
        <begin position="23"/>
        <end position="90"/>
    </location>
</feature>
<accession>A0A9P9WVU3</accession>
<proteinExistence type="predicted"/>
<evidence type="ECO:0000256" key="2">
    <source>
        <dbReference type="SAM" id="SignalP"/>
    </source>
</evidence>
<evidence type="ECO:0000313" key="4">
    <source>
        <dbReference type="Proteomes" id="UP000829685"/>
    </source>
</evidence>
<reference evidence="3" key="1">
    <citation type="submission" date="2021-03" db="EMBL/GenBank/DDBJ databases">
        <title>Revisited historic fungal species revealed as producer of novel bioactive compounds through whole genome sequencing and comparative genomics.</title>
        <authorList>
            <person name="Vignolle G.A."/>
            <person name="Hochenegger N."/>
            <person name="Mach R.L."/>
            <person name="Mach-Aigner A.R."/>
            <person name="Javad Rahimi M."/>
            <person name="Salim K.A."/>
            <person name="Chan C.M."/>
            <person name="Lim L.B.L."/>
            <person name="Cai F."/>
            <person name="Druzhinina I.S."/>
            <person name="U'Ren J.M."/>
            <person name="Derntl C."/>
        </authorList>
    </citation>
    <scope>NUCLEOTIDE SEQUENCE</scope>
    <source>
        <strain evidence="3">TUCIM 5799</strain>
    </source>
</reference>
<organism evidence="3 4">
    <name type="scientific">Neoarthrinium moseri</name>
    <dbReference type="NCBI Taxonomy" id="1658444"/>
    <lineage>
        <taxon>Eukaryota</taxon>
        <taxon>Fungi</taxon>
        <taxon>Dikarya</taxon>
        <taxon>Ascomycota</taxon>
        <taxon>Pezizomycotina</taxon>
        <taxon>Sordariomycetes</taxon>
        <taxon>Xylariomycetidae</taxon>
        <taxon>Amphisphaeriales</taxon>
        <taxon>Apiosporaceae</taxon>
        <taxon>Neoarthrinium</taxon>
    </lineage>
</organism>
<evidence type="ECO:0008006" key="5">
    <source>
        <dbReference type="Google" id="ProtNLM"/>
    </source>
</evidence>
<evidence type="ECO:0000313" key="3">
    <source>
        <dbReference type="EMBL" id="KAI1880057.1"/>
    </source>
</evidence>
<keyword evidence="4" id="KW-1185">Reference proteome</keyword>
<protein>
    <recommendedName>
        <fullName evidence="5">Extracellular membrane protein CFEM domain-containing protein</fullName>
    </recommendedName>
</protein>
<name>A0A9P9WVU3_9PEZI</name>
<keyword evidence="2" id="KW-0732">Signal</keyword>
<sequence>MQFNQFLTFGIATLLSVTPTLACQCFANGVPDNARTLTCCGEVNGISQPPDQCQAASISESLREFRSCCGGQSDCDFPGRRDGDETAFVA</sequence>
<feature type="region of interest" description="Disordered" evidence="1">
    <location>
        <begin position="71"/>
        <end position="90"/>
    </location>
</feature>
<dbReference type="OrthoDB" id="3624704at2759"/>